<evidence type="ECO:0000313" key="5">
    <source>
        <dbReference type="EMBL" id="MCX7536978.1"/>
    </source>
</evidence>
<sequence length="237" mass="25342">MTALAENHWGLYLAVDPSALVSTDRTGEVITGSVRGGVSVIQLRDRTASDAVFAEQALRIRGAVSRTIADPGPHTPFHVPVFVHDRFRVALRHGFHLHLEHADIAYPEARRRMPGQLMIGVSVDGTEELRALLIDCDDSGVRVPDVIGIGPVWAADTRRRQSPPLGTDVVDDVAAIAAGAGVMTIAFGGITPDNVDKLGATGVDGVCVPAALMSTDDPYTTARTLLNRFRPSEVHRS</sequence>
<dbReference type="InterPro" id="IPR036206">
    <property type="entry name" value="ThiamineP_synth_sf"/>
</dbReference>
<dbReference type="AlphaFoldDB" id="A0A9Q4GKR1"/>
<dbReference type="EMBL" id="JAPMKX010000001">
    <property type="protein sequence ID" value="MCX7536978.1"/>
    <property type="molecule type" value="Genomic_DNA"/>
</dbReference>
<proteinExistence type="predicted"/>
<evidence type="ECO:0000256" key="1">
    <source>
        <dbReference type="ARBA" id="ARBA00003814"/>
    </source>
</evidence>
<dbReference type="GO" id="GO:0005737">
    <property type="term" value="C:cytoplasm"/>
    <property type="evidence" value="ECO:0007669"/>
    <property type="project" value="TreeGrafter"/>
</dbReference>
<accession>A0A9Q4GKR1</accession>
<comment type="function">
    <text evidence="1">Condenses 4-methyl-5-(beta-hydroxyethyl)thiazole monophosphate (THZ-P) and 2-methyl-4-amino-5-hydroxymethyl pyrimidine pyrophosphate (HMP-PP) to form thiamine monophosphate (TMP).</text>
</comment>
<dbReference type="PANTHER" id="PTHR20857:SF23">
    <property type="entry name" value="THIAMINE BIOSYNTHETIC BIFUNCTIONAL ENZYME"/>
    <property type="match status" value="1"/>
</dbReference>
<reference evidence="5" key="1">
    <citation type="submission" date="2022-11" db="EMBL/GenBank/DDBJ databases">
        <title>Corynebacterium sp. isolated from Penguins.</title>
        <authorList>
            <person name="Sedlar K."/>
            <person name="Svec P."/>
        </authorList>
    </citation>
    <scope>NUCLEOTIDE SEQUENCE</scope>
    <source>
        <strain evidence="5">P5875</strain>
    </source>
</reference>
<comment type="pathway">
    <text evidence="2">Cofactor biosynthesis; thiamine diphosphate biosynthesis.</text>
</comment>
<keyword evidence="3" id="KW-0784">Thiamine biosynthesis</keyword>
<dbReference type="Proteomes" id="UP001070238">
    <property type="component" value="Unassembled WGS sequence"/>
</dbReference>
<evidence type="ECO:0000259" key="4">
    <source>
        <dbReference type="Pfam" id="PF02581"/>
    </source>
</evidence>
<dbReference type="InterPro" id="IPR013785">
    <property type="entry name" value="Aldolase_TIM"/>
</dbReference>
<protein>
    <submittedName>
        <fullName evidence="5">Thiamine phosphate synthase</fullName>
    </submittedName>
</protein>
<dbReference type="Gene3D" id="3.20.20.70">
    <property type="entry name" value="Aldolase class I"/>
    <property type="match status" value="1"/>
</dbReference>
<dbReference type="PANTHER" id="PTHR20857">
    <property type="entry name" value="THIAMINE-PHOSPHATE PYROPHOSPHORYLASE"/>
    <property type="match status" value="1"/>
</dbReference>
<evidence type="ECO:0000256" key="2">
    <source>
        <dbReference type="ARBA" id="ARBA00004948"/>
    </source>
</evidence>
<comment type="caution">
    <text evidence="5">The sequence shown here is derived from an EMBL/GenBank/DDBJ whole genome shotgun (WGS) entry which is preliminary data.</text>
</comment>
<name>A0A9Q4GKR1_9CORY</name>
<evidence type="ECO:0000313" key="6">
    <source>
        <dbReference type="Proteomes" id="UP001070238"/>
    </source>
</evidence>
<organism evidence="5 6">
    <name type="scientific">Corynebacterium antarcticum</name>
    <dbReference type="NCBI Taxonomy" id="2800405"/>
    <lineage>
        <taxon>Bacteria</taxon>
        <taxon>Bacillati</taxon>
        <taxon>Actinomycetota</taxon>
        <taxon>Actinomycetes</taxon>
        <taxon>Mycobacteriales</taxon>
        <taxon>Corynebacteriaceae</taxon>
        <taxon>Corynebacterium</taxon>
    </lineage>
</organism>
<dbReference type="CDD" id="cd00564">
    <property type="entry name" value="TMP_TenI"/>
    <property type="match status" value="1"/>
</dbReference>
<evidence type="ECO:0000256" key="3">
    <source>
        <dbReference type="ARBA" id="ARBA00022977"/>
    </source>
</evidence>
<dbReference type="GO" id="GO:0004789">
    <property type="term" value="F:thiamine-phosphate diphosphorylase activity"/>
    <property type="evidence" value="ECO:0007669"/>
    <property type="project" value="TreeGrafter"/>
</dbReference>
<feature type="domain" description="Thiamine phosphate synthase/TenI" evidence="4">
    <location>
        <begin position="11"/>
        <end position="211"/>
    </location>
</feature>
<dbReference type="Pfam" id="PF02581">
    <property type="entry name" value="TMP-TENI"/>
    <property type="match status" value="1"/>
</dbReference>
<dbReference type="InterPro" id="IPR022998">
    <property type="entry name" value="ThiamineP_synth_TenI"/>
</dbReference>
<dbReference type="GO" id="GO:0009228">
    <property type="term" value="P:thiamine biosynthetic process"/>
    <property type="evidence" value="ECO:0007669"/>
    <property type="project" value="UniProtKB-KW"/>
</dbReference>
<gene>
    <name evidence="5" type="ORF">OS123_00235</name>
</gene>
<dbReference type="SUPFAM" id="SSF51391">
    <property type="entry name" value="Thiamin phosphate synthase"/>
    <property type="match status" value="1"/>
</dbReference>